<feature type="non-terminal residue" evidence="1">
    <location>
        <position position="1"/>
    </location>
</feature>
<keyword evidence="2" id="KW-1185">Reference proteome</keyword>
<comment type="caution">
    <text evidence="1">The sequence shown here is derived from an EMBL/GenBank/DDBJ whole genome shotgun (WGS) entry which is preliminary data.</text>
</comment>
<reference evidence="1" key="1">
    <citation type="submission" date="2022-04" db="EMBL/GenBank/DDBJ databases">
        <authorList>
            <person name="Ren T."/>
        </authorList>
    </citation>
    <scope>NUCLEOTIDE SEQUENCE</scope>
    <source>
        <strain evidence="1">F63249</strain>
    </source>
</reference>
<evidence type="ECO:0000313" key="1">
    <source>
        <dbReference type="EMBL" id="MCK8482339.1"/>
    </source>
</evidence>
<proteinExistence type="predicted"/>
<organism evidence="1 2">
    <name type="scientific">Psychroserpens algicola</name>
    <dbReference type="NCBI Taxonomy" id="1719034"/>
    <lineage>
        <taxon>Bacteria</taxon>
        <taxon>Pseudomonadati</taxon>
        <taxon>Bacteroidota</taxon>
        <taxon>Flavobacteriia</taxon>
        <taxon>Flavobacteriales</taxon>
        <taxon>Flavobacteriaceae</taxon>
        <taxon>Psychroserpens</taxon>
    </lineage>
</organism>
<feature type="non-terminal residue" evidence="1">
    <location>
        <position position="277"/>
    </location>
</feature>
<accession>A0ABT0HD88</accession>
<name>A0ABT0HD88_9FLAO</name>
<gene>
    <name evidence="1" type="ORF">MUY34_17070</name>
</gene>
<dbReference type="EMBL" id="JALPQF010000063">
    <property type="protein sequence ID" value="MCK8482339.1"/>
    <property type="molecule type" value="Genomic_DNA"/>
</dbReference>
<dbReference type="Proteomes" id="UP001203687">
    <property type="component" value="Unassembled WGS sequence"/>
</dbReference>
<evidence type="ECO:0000313" key="2">
    <source>
        <dbReference type="Proteomes" id="UP001203687"/>
    </source>
</evidence>
<sequence length="277" mass="28846">QNITVQLDASGNATITAAQINNGSTDNCAIASIAASQTDFTCTDEGDNNVTLTVTDTNGNVDTCTAVVTITSQDAPTGLECWETANYNYTTCMWDVSGTPPTPVVTDVTICSDESYTWSVNGLTYNGADGNTSVTVTGSGCDPDQTLNITVTPEPAPVVTDVTICSDESYTWTVNGLTYNGADGNTSVTIEGENCDADQTLNITVTPEPAPVVTDVTICSDESYTWTVNGLTYNGADGNTSVTIEGENCDADQTLNITVTPEPAPVVTDVTICSDES</sequence>
<protein>
    <recommendedName>
        <fullName evidence="3">HYR domain-containing protein</fullName>
    </recommendedName>
</protein>
<evidence type="ECO:0008006" key="3">
    <source>
        <dbReference type="Google" id="ProtNLM"/>
    </source>
</evidence>